<comment type="caution">
    <text evidence="4">The sequence shown here is derived from an EMBL/GenBank/DDBJ whole genome shotgun (WGS) entry which is preliminary data.</text>
</comment>
<dbReference type="InterPro" id="IPR013761">
    <property type="entry name" value="SAM/pointed_sf"/>
</dbReference>
<dbReference type="AlphaFoldDB" id="A0AAV7K5G5"/>
<name>A0AAV7K5G5_9METZ</name>
<evidence type="ECO:0000256" key="2">
    <source>
        <dbReference type="SAM" id="MobiDB-lite"/>
    </source>
</evidence>
<evidence type="ECO:0000313" key="5">
    <source>
        <dbReference type="Proteomes" id="UP001165289"/>
    </source>
</evidence>
<evidence type="ECO:0000259" key="3">
    <source>
        <dbReference type="PROSITE" id="PS50105"/>
    </source>
</evidence>
<dbReference type="InterPro" id="IPR001660">
    <property type="entry name" value="SAM"/>
</dbReference>
<keyword evidence="5" id="KW-1185">Reference proteome</keyword>
<gene>
    <name evidence="4" type="ORF">LOD99_1589</name>
</gene>
<dbReference type="Gene3D" id="1.10.150.50">
    <property type="entry name" value="Transcription Factor, Ets-1"/>
    <property type="match status" value="1"/>
</dbReference>
<protein>
    <recommendedName>
        <fullName evidence="3">SAM domain-containing protein</fullName>
    </recommendedName>
</protein>
<dbReference type="Proteomes" id="UP001165289">
    <property type="component" value="Unassembled WGS sequence"/>
</dbReference>
<organism evidence="4 5">
    <name type="scientific">Oopsacas minuta</name>
    <dbReference type="NCBI Taxonomy" id="111878"/>
    <lineage>
        <taxon>Eukaryota</taxon>
        <taxon>Metazoa</taxon>
        <taxon>Porifera</taxon>
        <taxon>Hexactinellida</taxon>
        <taxon>Hexasterophora</taxon>
        <taxon>Lyssacinosida</taxon>
        <taxon>Leucopsacidae</taxon>
        <taxon>Oopsacas</taxon>
    </lineage>
</organism>
<evidence type="ECO:0000313" key="4">
    <source>
        <dbReference type="EMBL" id="KAI6655855.1"/>
    </source>
</evidence>
<dbReference type="PROSITE" id="PS50105">
    <property type="entry name" value="SAM_DOMAIN"/>
    <property type="match status" value="1"/>
</dbReference>
<proteinExistence type="predicted"/>
<sequence>MDKHSSYFFSSKDNLLNLLPELSEDTLVESKPNKNSDETIYYSQVQPVQNTSDILNKFTVNSQTGADSKRKRNKSRKIPLIESTAYQSSPVLPARYRPNSLQHSISNDDILKSIDSVQNVTANLHYSSKNQILTLPRSFSSQPETSQLKNSCFSDSDYSIDENLGPPVPPKGSNSKLSSTLPYRGKGYSSGLTSIERHNINSNPVDYFESTSLSKLLIEVKLPIVVKLVKGYCVDDDDNDDDHDETKGKSTLTEGDQLMILNLCSNDCAKIYLSEESKTISIPSNSECKFHLMSAIAYFDDNNRITVEDLINRQCFSGRLRVTHGFTHPQIGLIECNTLISLVNYDPITKSIVAKNHQGCKFNLSTECFGEFSTHLIEEPSKVQNHLNICVFPQRVIIVGDFITGFMKQYIDAKVGFIEHYGKEDFLFCKELVTIEGSLIPGKSWILPIDDEIWVERIEEIKVFEHGYDVLNPDWDYTKFDSRMKIKDPKQRFYEKEISDLKILRKRLEFKISNIQKELKNTKLHADETIATLRAENFRLSKELGGSKEKVQGEIPSLSNENTITTYSCMSPQVLGLHQQSTTFADVLIMKPKQIGKLLQQLNLTPYVEIFDKEKINGDFFLLLEESDLIDLNISKRLDRKKLLRVKDLLTAGEDISNYLNN</sequence>
<evidence type="ECO:0000256" key="1">
    <source>
        <dbReference type="SAM" id="Coils"/>
    </source>
</evidence>
<feature type="region of interest" description="Disordered" evidence="2">
    <location>
        <begin position="159"/>
        <end position="182"/>
    </location>
</feature>
<feature type="compositionally biased region" description="Polar residues" evidence="2">
    <location>
        <begin position="172"/>
        <end position="181"/>
    </location>
</feature>
<reference evidence="4 5" key="1">
    <citation type="journal article" date="2023" name="BMC Biol.">
        <title>The compact genome of the sponge Oopsacas minuta (Hexactinellida) is lacking key metazoan core genes.</title>
        <authorList>
            <person name="Santini S."/>
            <person name="Schenkelaars Q."/>
            <person name="Jourda C."/>
            <person name="Duchesne M."/>
            <person name="Belahbib H."/>
            <person name="Rocher C."/>
            <person name="Selva M."/>
            <person name="Riesgo A."/>
            <person name="Vervoort M."/>
            <person name="Leys S.P."/>
            <person name="Kodjabachian L."/>
            <person name="Le Bivic A."/>
            <person name="Borchiellini C."/>
            <person name="Claverie J.M."/>
            <person name="Renard E."/>
        </authorList>
    </citation>
    <scope>NUCLEOTIDE SEQUENCE [LARGE SCALE GENOMIC DNA]</scope>
    <source>
        <strain evidence="4">SPO-2</strain>
    </source>
</reference>
<dbReference type="SUPFAM" id="SSF47769">
    <property type="entry name" value="SAM/Pointed domain"/>
    <property type="match status" value="1"/>
</dbReference>
<dbReference type="EMBL" id="JAKMXF010000166">
    <property type="protein sequence ID" value="KAI6655855.1"/>
    <property type="molecule type" value="Genomic_DNA"/>
</dbReference>
<dbReference type="Pfam" id="PF00536">
    <property type="entry name" value="SAM_1"/>
    <property type="match status" value="1"/>
</dbReference>
<dbReference type="SMART" id="SM00454">
    <property type="entry name" value="SAM"/>
    <property type="match status" value="1"/>
</dbReference>
<feature type="coiled-coil region" evidence="1">
    <location>
        <begin position="498"/>
        <end position="525"/>
    </location>
</feature>
<feature type="domain" description="SAM" evidence="3">
    <location>
        <begin position="590"/>
        <end position="645"/>
    </location>
</feature>
<dbReference type="CDD" id="cd09487">
    <property type="entry name" value="SAM_superfamily"/>
    <property type="match status" value="1"/>
</dbReference>
<accession>A0AAV7K5G5</accession>
<keyword evidence="1" id="KW-0175">Coiled coil</keyword>